<dbReference type="PANTHER" id="PTHR43046">
    <property type="entry name" value="GDP-MANNOSE MANNOSYL HYDROLASE"/>
    <property type="match status" value="1"/>
</dbReference>
<accession>A0A0C1V9P8</accession>
<reference evidence="3" key="2">
    <citation type="journal article" date="2015" name="Genome Announc.">
        <title>Draft Genome Sequence of Filamentous Marine Cyanobacterium Lyngbya confervoides Strain BDU141951.</title>
        <authorList>
            <person name="Chandrababunaidu M.M."/>
            <person name="Sen D."/>
            <person name="Tripathy S."/>
        </authorList>
    </citation>
    <scope>NUCLEOTIDE SEQUENCE</scope>
    <source>
        <strain evidence="3">BDU141951</strain>
    </source>
</reference>
<dbReference type="PANTHER" id="PTHR43046:SF14">
    <property type="entry name" value="MUTT_NUDIX FAMILY PROTEIN"/>
    <property type="match status" value="1"/>
</dbReference>
<dbReference type="AlphaFoldDB" id="A0A0C1V9P8"/>
<dbReference type="InterPro" id="IPR015797">
    <property type="entry name" value="NUDIX_hydrolase-like_dom_sf"/>
</dbReference>
<reference evidence="3" key="3">
    <citation type="submission" date="2020-02" db="EMBL/GenBank/DDBJ databases">
        <authorList>
            <person name="Sarangi A.N."/>
            <person name="Ghosh S."/>
            <person name="Mukherjee M."/>
            <person name="Tripathy S."/>
        </authorList>
    </citation>
    <scope>NUCLEOTIDE SEQUENCE</scope>
    <source>
        <strain evidence="3">BDU141951</strain>
    </source>
</reference>
<dbReference type="Pfam" id="PF00293">
    <property type="entry name" value="NUDIX"/>
    <property type="match status" value="1"/>
</dbReference>
<comment type="caution">
    <text evidence="3">The sequence shown here is derived from an EMBL/GenBank/DDBJ whole genome shotgun (WGS) entry which is preliminary data.</text>
</comment>
<dbReference type="CDD" id="cd04688">
    <property type="entry name" value="NUDIX_Hydrolase"/>
    <property type="match status" value="1"/>
</dbReference>
<keyword evidence="2 3" id="KW-0378">Hydrolase</keyword>
<evidence type="ECO:0000256" key="1">
    <source>
        <dbReference type="ARBA" id="ARBA00001946"/>
    </source>
</evidence>
<dbReference type="SUPFAM" id="SSF55811">
    <property type="entry name" value="Nudix"/>
    <property type="match status" value="1"/>
</dbReference>
<comment type="cofactor">
    <cofactor evidence="1">
        <name>Mg(2+)</name>
        <dbReference type="ChEBI" id="CHEBI:18420"/>
    </cofactor>
</comment>
<dbReference type="InterPro" id="IPR000086">
    <property type="entry name" value="NUDIX_hydrolase_dom"/>
</dbReference>
<name>A0A0C1V9P8_9CYAN</name>
<dbReference type="Gene3D" id="3.90.79.10">
    <property type="entry name" value="Nucleoside Triphosphate Pyrophosphohydrolase"/>
    <property type="match status" value="1"/>
</dbReference>
<protein>
    <submittedName>
        <fullName evidence="3">NUDIX hydrolase</fullName>
    </submittedName>
</protein>
<sequence>MGKKKRIRSLAICVLRQGDRLLLHEGVDTVKGIRFGRPLGGGIEFGEHSREAVVREIREELGAEITDVELLGIMESIYVYEGEPGHEMVFVYSGRFVDESLYQRESLTITEGKRQFEAYWRSPQELQEQGILLVPEGLEDLL</sequence>
<organism evidence="3">
    <name type="scientific">Lyngbya confervoides BDU141951</name>
    <dbReference type="NCBI Taxonomy" id="1574623"/>
    <lineage>
        <taxon>Bacteria</taxon>
        <taxon>Bacillati</taxon>
        <taxon>Cyanobacteriota</taxon>
        <taxon>Cyanophyceae</taxon>
        <taxon>Oscillatoriophycideae</taxon>
        <taxon>Oscillatoriales</taxon>
        <taxon>Microcoleaceae</taxon>
        <taxon>Lyngbya</taxon>
    </lineage>
</organism>
<dbReference type="PROSITE" id="PS51462">
    <property type="entry name" value="NUDIX"/>
    <property type="match status" value="1"/>
</dbReference>
<gene>
    <name evidence="3" type="ORF">QQ91_019880</name>
</gene>
<dbReference type="InterPro" id="IPR020084">
    <property type="entry name" value="NUDIX_hydrolase_CS"/>
</dbReference>
<evidence type="ECO:0000256" key="2">
    <source>
        <dbReference type="ARBA" id="ARBA00022801"/>
    </source>
</evidence>
<dbReference type="GO" id="GO:0016787">
    <property type="term" value="F:hydrolase activity"/>
    <property type="evidence" value="ECO:0007669"/>
    <property type="project" value="UniProtKB-KW"/>
</dbReference>
<reference evidence="3" key="1">
    <citation type="submission" date="2014-11" db="EMBL/GenBank/DDBJ databases">
        <authorList>
            <person name="Malar M.C."/>
            <person name="Sen D."/>
            <person name="Tripathy S."/>
        </authorList>
    </citation>
    <scope>NUCLEOTIDE SEQUENCE</scope>
    <source>
        <strain evidence="3">BDU141951</strain>
    </source>
</reference>
<dbReference type="EMBL" id="JTHE02000003">
    <property type="protein sequence ID" value="NEV69360.1"/>
    <property type="molecule type" value="Genomic_DNA"/>
</dbReference>
<evidence type="ECO:0000313" key="3">
    <source>
        <dbReference type="EMBL" id="NEV69360.1"/>
    </source>
</evidence>
<dbReference type="PROSITE" id="PS00893">
    <property type="entry name" value="NUDIX_BOX"/>
    <property type="match status" value="1"/>
</dbReference>
<proteinExistence type="predicted"/>